<sequence>MAINISTIKLNASLYKVWDALTKPEKVKLWQFGSDLITTWEVGSSIEFVTEWEGQIFKQWGNVLEVRPNELIKYSLFAPRPDLEDKPENYFIMNYVLTAENGQTKLDIIQEDNRPGAVQEEPQGEENPILQSFKNIVESA</sequence>
<keyword evidence="4" id="KW-1185">Reference proteome</keyword>
<comment type="caution">
    <text evidence="3">The sequence shown here is derived from an EMBL/GenBank/DDBJ whole genome shotgun (WGS) entry which is preliminary data.</text>
</comment>
<dbReference type="AlphaFoldDB" id="A0A917MWK3"/>
<feature type="domain" description="Activator of Hsp90 ATPase homologue 1/2-like C-terminal" evidence="2">
    <location>
        <begin position="12"/>
        <end position="121"/>
    </location>
</feature>
<name>A0A917MWK3_9BACT</name>
<dbReference type="CDD" id="cd07814">
    <property type="entry name" value="SRPBCC_CalC_Aha1-like"/>
    <property type="match status" value="1"/>
</dbReference>
<proteinExistence type="inferred from homology"/>
<dbReference type="InterPro" id="IPR023393">
    <property type="entry name" value="START-like_dom_sf"/>
</dbReference>
<dbReference type="InterPro" id="IPR013538">
    <property type="entry name" value="ASHA1/2-like_C"/>
</dbReference>
<comment type="similarity">
    <text evidence="1">Belongs to the AHA1 family.</text>
</comment>
<evidence type="ECO:0000313" key="4">
    <source>
        <dbReference type="Proteomes" id="UP000627292"/>
    </source>
</evidence>
<evidence type="ECO:0000313" key="3">
    <source>
        <dbReference type="EMBL" id="GGH71014.1"/>
    </source>
</evidence>
<evidence type="ECO:0000256" key="1">
    <source>
        <dbReference type="ARBA" id="ARBA00006817"/>
    </source>
</evidence>
<gene>
    <name evidence="3" type="ORF">GCM10011379_29910</name>
</gene>
<reference evidence="3" key="1">
    <citation type="journal article" date="2014" name="Int. J. Syst. Evol. Microbiol.">
        <title>Complete genome sequence of Corynebacterium casei LMG S-19264T (=DSM 44701T), isolated from a smear-ripened cheese.</title>
        <authorList>
            <consortium name="US DOE Joint Genome Institute (JGI-PGF)"/>
            <person name="Walter F."/>
            <person name="Albersmeier A."/>
            <person name="Kalinowski J."/>
            <person name="Ruckert C."/>
        </authorList>
    </citation>
    <scope>NUCLEOTIDE SEQUENCE</scope>
    <source>
        <strain evidence="3">CGMCC 1.15290</strain>
    </source>
</reference>
<dbReference type="EMBL" id="BMIB01000003">
    <property type="protein sequence ID" value="GGH71014.1"/>
    <property type="molecule type" value="Genomic_DNA"/>
</dbReference>
<organism evidence="3 4">
    <name type="scientific">Filimonas zeae</name>
    <dbReference type="NCBI Taxonomy" id="1737353"/>
    <lineage>
        <taxon>Bacteria</taxon>
        <taxon>Pseudomonadati</taxon>
        <taxon>Bacteroidota</taxon>
        <taxon>Chitinophagia</taxon>
        <taxon>Chitinophagales</taxon>
        <taxon>Chitinophagaceae</taxon>
        <taxon>Filimonas</taxon>
    </lineage>
</organism>
<dbReference type="SUPFAM" id="SSF55961">
    <property type="entry name" value="Bet v1-like"/>
    <property type="match status" value="1"/>
</dbReference>
<dbReference type="RefSeq" id="WP_188953616.1">
    <property type="nucleotide sequence ID" value="NZ_BMIB01000003.1"/>
</dbReference>
<accession>A0A917MWK3</accession>
<dbReference type="Gene3D" id="3.30.530.20">
    <property type="match status" value="1"/>
</dbReference>
<evidence type="ECO:0000259" key="2">
    <source>
        <dbReference type="Pfam" id="PF08327"/>
    </source>
</evidence>
<dbReference type="Proteomes" id="UP000627292">
    <property type="component" value="Unassembled WGS sequence"/>
</dbReference>
<dbReference type="Pfam" id="PF08327">
    <property type="entry name" value="AHSA1"/>
    <property type="match status" value="1"/>
</dbReference>
<reference evidence="3" key="2">
    <citation type="submission" date="2020-09" db="EMBL/GenBank/DDBJ databases">
        <authorList>
            <person name="Sun Q."/>
            <person name="Zhou Y."/>
        </authorList>
    </citation>
    <scope>NUCLEOTIDE SEQUENCE</scope>
    <source>
        <strain evidence="3">CGMCC 1.15290</strain>
    </source>
</reference>
<protein>
    <recommendedName>
        <fullName evidence="2">Activator of Hsp90 ATPase homologue 1/2-like C-terminal domain-containing protein</fullName>
    </recommendedName>
</protein>